<feature type="compositionally biased region" description="Acidic residues" evidence="1">
    <location>
        <begin position="252"/>
        <end position="280"/>
    </location>
</feature>
<evidence type="ECO:0000259" key="2">
    <source>
        <dbReference type="PROSITE" id="PS50097"/>
    </source>
</evidence>
<feature type="region of interest" description="Disordered" evidence="1">
    <location>
        <begin position="243"/>
        <end position="292"/>
    </location>
</feature>
<evidence type="ECO:0000256" key="1">
    <source>
        <dbReference type="SAM" id="MobiDB-lite"/>
    </source>
</evidence>
<reference evidence="3" key="1">
    <citation type="journal article" date="2020" name="Stud. Mycol.">
        <title>101 Dothideomycetes genomes: a test case for predicting lifestyles and emergence of pathogens.</title>
        <authorList>
            <person name="Haridas S."/>
            <person name="Albert R."/>
            <person name="Binder M."/>
            <person name="Bloem J."/>
            <person name="Labutti K."/>
            <person name="Salamov A."/>
            <person name="Andreopoulos B."/>
            <person name="Baker S."/>
            <person name="Barry K."/>
            <person name="Bills G."/>
            <person name="Bluhm B."/>
            <person name="Cannon C."/>
            <person name="Castanera R."/>
            <person name="Culley D."/>
            <person name="Daum C."/>
            <person name="Ezra D."/>
            <person name="Gonzalez J."/>
            <person name="Henrissat B."/>
            <person name="Kuo A."/>
            <person name="Liang C."/>
            <person name="Lipzen A."/>
            <person name="Lutzoni F."/>
            <person name="Magnuson J."/>
            <person name="Mondo S."/>
            <person name="Nolan M."/>
            <person name="Ohm R."/>
            <person name="Pangilinan J."/>
            <person name="Park H.-J."/>
            <person name="Ramirez L."/>
            <person name="Alfaro M."/>
            <person name="Sun H."/>
            <person name="Tritt A."/>
            <person name="Yoshinaga Y."/>
            <person name="Zwiers L.-H."/>
            <person name="Turgeon B."/>
            <person name="Goodwin S."/>
            <person name="Spatafora J."/>
            <person name="Crous P."/>
            <person name="Grigoriev I."/>
        </authorList>
    </citation>
    <scope>NUCLEOTIDE SEQUENCE</scope>
    <source>
        <strain evidence="3">CBS 113389</strain>
    </source>
</reference>
<sequence>MMDPEPPAHRGTSFGVRASADHRVDLSLGPNVTVIVRPPPGEWHFVIHNEILCRHSEFFESQLGEHWGEEKCIRLEEEDPNAFDMFASFIYTGRVHSWVDWDILYDRPEREWGRLLRAWRLADQLRSTSFKDALVDTMCEKMLQERKYPTILYVEAYPHTSAVKEDTRYATTLYAEAYRRTSAGAPLRRLAVDIAVWRWSAKAFELVPFDDSRDEFFHDIAVRRQEVSPEELKGRPPFLSPSCRYHEHCEGENGEGEDGEKGEDEHGDGEDEHMDEDEDEDSKKIPCYRTMF</sequence>
<dbReference type="GeneID" id="54475813"/>
<dbReference type="Gene3D" id="3.30.710.10">
    <property type="entry name" value="Potassium Channel Kv1.1, Chain A"/>
    <property type="match status" value="1"/>
</dbReference>
<dbReference type="Pfam" id="PF00651">
    <property type="entry name" value="BTB"/>
    <property type="match status" value="1"/>
</dbReference>
<dbReference type="PROSITE" id="PS50097">
    <property type="entry name" value="BTB"/>
    <property type="match status" value="1"/>
</dbReference>
<proteinExistence type="predicted"/>
<dbReference type="Proteomes" id="UP000799767">
    <property type="component" value="Unassembled WGS sequence"/>
</dbReference>
<evidence type="ECO:0000313" key="3">
    <source>
        <dbReference type="EMBL" id="KAF2479150.1"/>
    </source>
</evidence>
<dbReference type="EMBL" id="MU001642">
    <property type="protein sequence ID" value="KAF2479150.1"/>
    <property type="molecule type" value="Genomic_DNA"/>
</dbReference>
<dbReference type="PANTHER" id="PTHR47843:SF2">
    <property type="entry name" value="BTB DOMAIN-CONTAINING PROTEIN"/>
    <property type="match status" value="1"/>
</dbReference>
<dbReference type="SUPFAM" id="SSF54695">
    <property type="entry name" value="POZ domain"/>
    <property type="match status" value="1"/>
</dbReference>
<dbReference type="RefSeq" id="XP_033585720.1">
    <property type="nucleotide sequence ID" value="XM_033734811.1"/>
</dbReference>
<dbReference type="InterPro" id="IPR000210">
    <property type="entry name" value="BTB/POZ_dom"/>
</dbReference>
<gene>
    <name evidence="3" type="ORF">BDY17DRAFT_305070</name>
</gene>
<protein>
    <recommendedName>
        <fullName evidence="2">BTB domain-containing protein</fullName>
    </recommendedName>
</protein>
<evidence type="ECO:0000313" key="4">
    <source>
        <dbReference type="Proteomes" id="UP000799767"/>
    </source>
</evidence>
<dbReference type="OrthoDB" id="1022638at2759"/>
<dbReference type="CDD" id="cd18186">
    <property type="entry name" value="BTB_POZ_ZBTB_KLHL-like"/>
    <property type="match status" value="1"/>
</dbReference>
<dbReference type="InterPro" id="IPR011333">
    <property type="entry name" value="SKP1/BTB/POZ_sf"/>
</dbReference>
<dbReference type="AlphaFoldDB" id="A0A6A6PGP4"/>
<dbReference type="PANTHER" id="PTHR47843">
    <property type="entry name" value="BTB DOMAIN-CONTAINING PROTEIN-RELATED"/>
    <property type="match status" value="1"/>
</dbReference>
<accession>A0A6A6PGP4</accession>
<keyword evidence="4" id="KW-1185">Reference proteome</keyword>
<name>A0A6A6PGP4_9PEZI</name>
<organism evidence="3 4">
    <name type="scientific">Neohortaea acidophila</name>
    <dbReference type="NCBI Taxonomy" id="245834"/>
    <lineage>
        <taxon>Eukaryota</taxon>
        <taxon>Fungi</taxon>
        <taxon>Dikarya</taxon>
        <taxon>Ascomycota</taxon>
        <taxon>Pezizomycotina</taxon>
        <taxon>Dothideomycetes</taxon>
        <taxon>Dothideomycetidae</taxon>
        <taxon>Mycosphaerellales</taxon>
        <taxon>Teratosphaeriaceae</taxon>
        <taxon>Neohortaea</taxon>
    </lineage>
</organism>
<feature type="domain" description="BTB" evidence="2">
    <location>
        <begin position="30"/>
        <end position="95"/>
    </location>
</feature>